<dbReference type="Pfam" id="PF04909">
    <property type="entry name" value="Amidohydro_2"/>
    <property type="match status" value="1"/>
</dbReference>
<organism evidence="3 4">
    <name type="scientific">Bradyrhizobium cytisi</name>
    <dbReference type="NCBI Taxonomy" id="515489"/>
    <lineage>
        <taxon>Bacteria</taxon>
        <taxon>Pseudomonadati</taxon>
        <taxon>Pseudomonadota</taxon>
        <taxon>Alphaproteobacteria</taxon>
        <taxon>Hyphomicrobiales</taxon>
        <taxon>Nitrobacteraceae</taxon>
        <taxon>Bradyrhizobium</taxon>
    </lineage>
</organism>
<protein>
    <submittedName>
        <fullName evidence="3">Amidohydrolase</fullName>
    </submittedName>
</protein>
<evidence type="ECO:0000313" key="4">
    <source>
        <dbReference type="Proteomes" id="UP000324853"/>
    </source>
</evidence>
<evidence type="ECO:0000313" key="3">
    <source>
        <dbReference type="EMBL" id="TYL72335.1"/>
    </source>
</evidence>
<proteinExistence type="predicted"/>
<keyword evidence="4" id="KW-1185">Reference proteome</keyword>
<accession>A0A5S4VW93</accession>
<dbReference type="RefSeq" id="WP_148756165.1">
    <property type="nucleotide sequence ID" value="NZ_VSSR01000086.1"/>
</dbReference>
<dbReference type="PANTHER" id="PTHR21240">
    <property type="entry name" value="2-AMINO-3-CARBOXYLMUCONATE-6-SEMIALDEHYDE DECARBOXYLASE"/>
    <property type="match status" value="1"/>
</dbReference>
<evidence type="ECO:0000256" key="1">
    <source>
        <dbReference type="ARBA" id="ARBA00023239"/>
    </source>
</evidence>
<comment type="caution">
    <text evidence="3">The sequence shown here is derived from an EMBL/GenBank/DDBJ whole genome shotgun (WGS) entry which is preliminary data.</text>
</comment>
<dbReference type="Gene3D" id="3.20.20.140">
    <property type="entry name" value="Metal-dependent hydrolases"/>
    <property type="match status" value="1"/>
</dbReference>
<gene>
    <name evidence="3" type="ORF">FXB38_38680</name>
</gene>
<dbReference type="GO" id="GO:0016831">
    <property type="term" value="F:carboxy-lyase activity"/>
    <property type="evidence" value="ECO:0007669"/>
    <property type="project" value="InterPro"/>
</dbReference>
<dbReference type="SUPFAM" id="SSF51556">
    <property type="entry name" value="Metallo-dependent hydrolases"/>
    <property type="match status" value="1"/>
</dbReference>
<dbReference type="InterPro" id="IPR032465">
    <property type="entry name" value="ACMSD"/>
</dbReference>
<sequence length="378" mass="42777">MNNVVDQKNRKKMTIVDTDVHHGYRSKSDLFPYLSKFNAERFAEYGIETGFSFGFNGGVRGRRAELVDENNPPPKENFFTSAFDVEDTRVRLLDGSGIDLAILTGGIGQAASAMFDVDYASALCRAFNDFSLEHWIAKDERFRLVLHINSQDPNGAAAEIDRLGSHPAVCSVMLGCGAPRPFGHRLYHPIYEACVRNGLAVAMHFGAEGTGVNPPISAAGFPSHYIEMRQIRSSWYSVNVASFVFEGVFEKFPSLKIGMLEAGFSWLAPLMWKMDFDWKGLRRQTPWVKKLPSQYIKEHIRFATQPMEEPEDPSQLKQLIDWIGGSQILMFASDYPHWDWDDPARTLVDYPEDFRRRIFSENAIDTFRLSLPSISKAA</sequence>
<dbReference type="EMBL" id="VSSR01000086">
    <property type="protein sequence ID" value="TYL72335.1"/>
    <property type="molecule type" value="Genomic_DNA"/>
</dbReference>
<dbReference type="Proteomes" id="UP000324853">
    <property type="component" value="Unassembled WGS sequence"/>
</dbReference>
<dbReference type="AlphaFoldDB" id="A0A5S4VW93"/>
<name>A0A5S4VW93_9BRAD</name>
<keyword evidence="3" id="KW-0378">Hydrolase</keyword>
<dbReference type="OrthoDB" id="9799024at2"/>
<dbReference type="GO" id="GO:0016787">
    <property type="term" value="F:hydrolase activity"/>
    <property type="evidence" value="ECO:0007669"/>
    <property type="project" value="UniProtKB-KW"/>
</dbReference>
<keyword evidence="1" id="KW-0456">Lyase</keyword>
<reference evidence="3 4" key="1">
    <citation type="submission" date="2019-08" db="EMBL/GenBank/DDBJ databases">
        <title>Bradyrhizobium hipponensis sp. nov., a rhizobium isolated from a Lupinus angustifolius root nodule in Tunisia.</title>
        <authorList>
            <person name="Off K."/>
            <person name="Rejili M."/>
            <person name="Mars M."/>
            <person name="Brachmann A."/>
            <person name="Marin M."/>
        </authorList>
    </citation>
    <scope>NUCLEOTIDE SEQUENCE [LARGE SCALE GENOMIC DNA]</scope>
    <source>
        <strain evidence="3 4">CTAW11</strain>
    </source>
</reference>
<dbReference type="GO" id="GO:0005737">
    <property type="term" value="C:cytoplasm"/>
    <property type="evidence" value="ECO:0007669"/>
    <property type="project" value="TreeGrafter"/>
</dbReference>
<dbReference type="InterPro" id="IPR032466">
    <property type="entry name" value="Metal_Hydrolase"/>
</dbReference>
<evidence type="ECO:0000259" key="2">
    <source>
        <dbReference type="Pfam" id="PF04909"/>
    </source>
</evidence>
<feature type="domain" description="Amidohydrolase-related" evidence="2">
    <location>
        <begin position="107"/>
        <end position="369"/>
    </location>
</feature>
<dbReference type="GO" id="GO:0019748">
    <property type="term" value="P:secondary metabolic process"/>
    <property type="evidence" value="ECO:0007669"/>
    <property type="project" value="TreeGrafter"/>
</dbReference>
<dbReference type="PANTHER" id="PTHR21240:SF28">
    <property type="entry name" value="ISO-OROTATE DECARBOXYLASE (EUROFUNG)"/>
    <property type="match status" value="1"/>
</dbReference>
<dbReference type="InterPro" id="IPR006680">
    <property type="entry name" value="Amidohydro-rel"/>
</dbReference>